<accession>A0ABD3MZJ7</accession>
<dbReference type="EMBL" id="JALLPJ020001333">
    <property type="protein sequence ID" value="KAL3769323.1"/>
    <property type="molecule type" value="Genomic_DNA"/>
</dbReference>
<dbReference type="Pfam" id="PF10433">
    <property type="entry name" value="Beta-prop_RSE1_1st"/>
    <property type="match status" value="1"/>
</dbReference>
<dbReference type="PANTHER" id="PTHR10644">
    <property type="entry name" value="DNA REPAIR/RNA PROCESSING CPSF FAMILY"/>
    <property type="match status" value="1"/>
</dbReference>
<keyword evidence="7" id="KW-1185">Reference proteome</keyword>
<dbReference type="InterPro" id="IPR050358">
    <property type="entry name" value="RSE1/DDB1/CFT1"/>
</dbReference>
<keyword evidence="2" id="KW-0539">Nucleus</keyword>
<dbReference type="Gene3D" id="2.130.10.10">
    <property type="entry name" value="YVTN repeat-like/Quinoprotein amine dehydrogenase"/>
    <property type="match status" value="3"/>
</dbReference>
<protein>
    <recommendedName>
        <fullName evidence="8">DNA damage-binding protein 1</fullName>
    </recommendedName>
</protein>
<evidence type="ECO:0000256" key="2">
    <source>
        <dbReference type="ARBA" id="ARBA00023242"/>
    </source>
</evidence>
<name>A0ABD3MZJ7_9STRA</name>
<proteinExistence type="predicted"/>
<sequence>MATTKNPSLNEIGHYVVTSHPPGAVLSAAKCDFFGDGSLNVAIAKSNRIEIRQFRPSSETADPSLPLLLTLPIYGRPTCLLAFSLPAFCGDFVFFTTERGEYALISHEDVHSSSTSGKKSTGEVEGEEVVGKHYPVKTHASGSFTSYSTLLGGTSSECGPLFALEDKNRCIALHLYDGWITIIPIHGGYDASHPKKGAFGEAFHVRVEERTILSIAFLKCSDGKGRHLIPQLALLHQDARGFQHVISHGVDLAKKSLIHNATDGNAAGSGSEKPAATVMPPTSERLKKTRIDGGSAAIVAVPPSRVSSVGGVLILGQRQITYHHTGEGITRTLPISGLLLLTYCMVDETNGDGAQHKYLLGDEMGRLHVLTLLRNVTDGNKGDGCITTLLMETLGTASSSASLVYLGGGNLFLGSQFADSQLVKILDAPVPVSSAAGDDTILEDTTYVKVIEEYTNLGPIVDFDLRPCGDDPTSVDKAAMSGNQHRQSLLATCSGVGKDGSVRLVRNGVGMREFAEVEMTGIKGMWSLRRKFADKDDSFLVQSFVRETRILGVQSSNEEDMDEEGSAALAEVTIPGFDSSKSTLFAGNMLVDGNDLMVQVVQDGVRVVASESLELVSQWSPFSDEDVDEDGQPLGLITVASANESGQVVVALHGGILIYLLVEGTAVRKVRRTTLDREISCIDLNPFDLVKDDNAMDVDSRNDVKRSQLVAVGLWDDFSVRLLSLTESNTLDQVLHISLGVVQDKTDMEEDNIEANQHMMARSLCLVSLDSIAASSSSLAAKKGGSASAKIKSNMLLVGLGDGKLISFVVAQSRLADKWSVHSRKEVSLGTHGINLLRLQNGGNIKPEVDGTCVLATGDRPTVVYLTGGNAGSSSNPKLCYSTISLTVDEDNEEAGQASHRNISVNAASSFRSSLLFSSGNSTSDNNYSLCVADENTLRLGVIDDVQKLQVTSYKLGMTPRRIAYHEAGRVYCVGCIDGNAEGGSGNQIGAEMNMGNCVRFFDDSTFEEINMYVCLFTSDQFYNSNINLSFICYRIKLEPFETILTLVTVSLCTRSQNPEKQDDAKDCKPYILIGTAYAYPDEDEPTQGRVIVVECNNDHVQLKSDDENDAGCSRFIRQVTHMPTRGAVYCICPFYNGTAIVTVNSKTHLCELFSDNEQNTELKFVGAGHHGHMMSLFVSSLARSGNEMDGQEKQLAIVGDLMRSISLVEYLPKHNAIEELARDYNSNFCTAIEMLTKDIYLGSEGYNNLFLLRHNSEAKSEEARVRLDTVGEYHLGEMPNKFKIGSLIMPSQQGCTSSDTSGSLLSDDSRSSSIKASLDRQRKIDIRVGSQTLFATVDGTIGSILGINGPTFAFLATLQRAMNSLVKSVGGLNHDQYRAFRAERSVRPSRGFIDGDMIETFLDLNRPTMEKIVQFMNDDGRWRIRDNGLGFSNQNDQEPPLIDSAIEDAPLAANSFALTVENVLCFVEEMSMMH</sequence>
<evidence type="ECO:0000313" key="7">
    <source>
        <dbReference type="Proteomes" id="UP001530400"/>
    </source>
</evidence>
<evidence type="ECO:0000313" key="6">
    <source>
        <dbReference type="EMBL" id="KAL3769323.1"/>
    </source>
</evidence>
<dbReference type="Pfam" id="PF03178">
    <property type="entry name" value="CPSF_A"/>
    <property type="match status" value="1"/>
</dbReference>
<dbReference type="InterPro" id="IPR015943">
    <property type="entry name" value="WD40/YVTN_repeat-like_dom_sf"/>
</dbReference>
<dbReference type="Gene3D" id="1.10.150.910">
    <property type="match status" value="1"/>
</dbReference>
<dbReference type="Pfam" id="PF23726">
    <property type="entry name" value="Beta-prop_RSE1_2nd"/>
    <property type="match status" value="1"/>
</dbReference>
<reference evidence="6 7" key="1">
    <citation type="submission" date="2024-10" db="EMBL/GenBank/DDBJ databases">
        <title>Updated reference genomes for cyclostephanoid diatoms.</title>
        <authorList>
            <person name="Roberts W.R."/>
            <person name="Alverson A.J."/>
        </authorList>
    </citation>
    <scope>NUCLEOTIDE SEQUENCE [LARGE SCALE GENOMIC DNA]</scope>
    <source>
        <strain evidence="6 7">AJA010-31</strain>
    </source>
</reference>
<comment type="caution">
    <text evidence="6">The sequence shown here is derived from an EMBL/GenBank/DDBJ whole genome shotgun (WGS) entry which is preliminary data.</text>
</comment>
<evidence type="ECO:0000259" key="4">
    <source>
        <dbReference type="Pfam" id="PF10433"/>
    </source>
</evidence>
<gene>
    <name evidence="6" type="ORF">ACHAWO_007522</name>
</gene>
<dbReference type="InterPro" id="IPR058543">
    <property type="entry name" value="Beta-prop_RSE1/DDB1/CPSF1_2nd"/>
</dbReference>
<comment type="subcellular location">
    <subcellularLocation>
        <location evidence="1">Nucleus</location>
    </subcellularLocation>
</comment>
<dbReference type="GO" id="GO:0005634">
    <property type="term" value="C:nucleus"/>
    <property type="evidence" value="ECO:0007669"/>
    <property type="project" value="UniProtKB-SubCell"/>
</dbReference>
<dbReference type="InterPro" id="IPR004871">
    <property type="entry name" value="RSE1/DDB1/CPSF1_C"/>
</dbReference>
<organism evidence="6 7">
    <name type="scientific">Cyclotella atomus</name>
    <dbReference type="NCBI Taxonomy" id="382360"/>
    <lineage>
        <taxon>Eukaryota</taxon>
        <taxon>Sar</taxon>
        <taxon>Stramenopiles</taxon>
        <taxon>Ochrophyta</taxon>
        <taxon>Bacillariophyta</taxon>
        <taxon>Coscinodiscophyceae</taxon>
        <taxon>Thalassiosirophycidae</taxon>
        <taxon>Stephanodiscales</taxon>
        <taxon>Stephanodiscaceae</taxon>
        <taxon>Cyclotella</taxon>
    </lineage>
</organism>
<evidence type="ECO:0000259" key="5">
    <source>
        <dbReference type="Pfam" id="PF23726"/>
    </source>
</evidence>
<dbReference type="Proteomes" id="UP001530400">
    <property type="component" value="Unassembled WGS sequence"/>
</dbReference>
<evidence type="ECO:0008006" key="8">
    <source>
        <dbReference type="Google" id="ProtNLM"/>
    </source>
</evidence>
<dbReference type="InterPro" id="IPR018846">
    <property type="entry name" value="Beta-prop_RSE1/DDB1/CPSF1_1st"/>
</dbReference>
<feature type="domain" description="RSE1/DDB1/CPSF1 second beta-propeller" evidence="5">
    <location>
        <begin position="512"/>
        <end position="873"/>
    </location>
</feature>
<feature type="domain" description="RSE1/DDB1/CPSF1 first beta-propeller" evidence="4">
    <location>
        <begin position="25"/>
        <end position="444"/>
    </location>
</feature>
<evidence type="ECO:0000256" key="1">
    <source>
        <dbReference type="ARBA" id="ARBA00004123"/>
    </source>
</evidence>
<feature type="domain" description="RSE1/DDB1/CPSF1 C-terminal" evidence="3">
    <location>
        <begin position="1033"/>
        <end position="1404"/>
    </location>
</feature>
<evidence type="ECO:0000259" key="3">
    <source>
        <dbReference type="Pfam" id="PF03178"/>
    </source>
</evidence>